<keyword evidence="8 12" id="KW-0812">Transmembrane</keyword>
<dbReference type="InterPro" id="IPR003544">
    <property type="entry name" value="Cyt_c_biogenesis_CcmB"/>
</dbReference>
<reference evidence="13" key="1">
    <citation type="submission" date="2018-06" db="EMBL/GenBank/DDBJ databases">
        <authorList>
            <person name="Zhirakovskaya E."/>
        </authorList>
    </citation>
    <scope>NUCLEOTIDE SEQUENCE</scope>
</reference>
<dbReference type="InterPro" id="IPR026031">
    <property type="entry name" value="Cyt_c_CcmB_bac"/>
</dbReference>
<keyword evidence="5" id="KW-0813">Transport</keyword>
<evidence type="ECO:0000256" key="12">
    <source>
        <dbReference type="SAM" id="Phobius"/>
    </source>
</evidence>
<dbReference type="PANTHER" id="PTHR30070:SF1">
    <property type="entry name" value="CYTOCHROME C BIOGENESIS B-RELATED"/>
    <property type="match status" value="1"/>
</dbReference>
<evidence type="ECO:0000256" key="8">
    <source>
        <dbReference type="ARBA" id="ARBA00022692"/>
    </source>
</evidence>
<evidence type="ECO:0000256" key="11">
    <source>
        <dbReference type="ARBA" id="ARBA00023136"/>
    </source>
</evidence>
<dbReference type="NCBIfam" id="TIGR01190">
    <property type="entry name" value="ccmB"/>
    <property type="match status" value="1"/>
</dbReference>
<evidence type="ECO:0000256" key="4">
    <source>
        <dbReference type="ARBA" id="ARBA00016452"/>
    </source>
</evidence>
<sequence>MTDGVTQGGLFAAWRAMLVRDLTLAMRRRADVLTSLFFFVIVVSLFPLGVSPEMAVLRGIAPGVIWVAALLATMLSLGRMFADDHQDGSLEQTLLLPHPLSVLVLAKVLAHWLVSGLPLVLLSPLLGMQLGLEGEAIGLLMLTLLLGTPVLSLIGATGAALTLGVRGGGVLVSLLVLPLYIPVLIFGTGAVDAGISGMDYEGHLSLLGAFLVMALLTTPLATAAALRISVE</sequence>
<keyword evidence="11 12" id="KW-0472">Membrane</keyword>
<comment type="similarity">
    <text evidence="3">Belongs to the CcmB/CycW/HelB family.</text>
</comment>
<keyword evidence="7" id="KW-0997">Cell inner membrane</keyword>
<feature type="transmembrane region" description="Helical" evidence="12">
    <location>
        <begin position="137"/>
        <end position="163"/>
    </location>
</feature>
<dbReference type="GO" id="GO:1903607">
    <property type="term" value="P:cytochrome c biosynthetic process"/>
    <property type="evidence" value="ECO:0007669"/>
    <property type="project" value="TreeGrafter"/>
</dbReference>
<protein>
    <recommendedName>
        <fullName evidence="4">Heme exporter protein B</fullName>
    </recommendedName>
</protein>
<evidence type="ECO:0000256" key="10">
    <source>
        <dbReference type="ARBA" id="ARBA00022989"/>
    </source>
</evidence>
<evidence type="ECO:0000256" key="6">
    <source>
        <dbReference type="ARBA" id="ARBA00022475"/>
    </source>
</evidence>
<dbReference type="GO" id="GO:0005886">
    <property type="term" value="C:plasma membrane"/>
    <property type="evidence" value="ECO:0007669"/>
    <property type="project" value="UniProtKB-SubCell"/>
</dbReference>
<gene>
    <name evidence="13" type="ORF">MNBD_GAMMA20-1944</name>
</gene>
<feature type="transmembrane region" description="Helical" evidence="12">
    <location>
        <begin position="30"/>
        <end position="48"/>
    </location>
</feature>
<dbReference type="PANTHER" id="PTHR30070">
    <property type="entry name" value="HEME EXPORTER PROTEIN B"/>
    <property type="match status" value="1"/>
</dbReference>
<dbReference type="EMBL" id="UOFU01000004">
    <property type="protein sequence ID" value="VAW92708.1"/>
    <property type="molecule type" value="Genomic_DNA"/>
</dbReference>
<keyword evidence="10 12" id="KW-1133">Transmembrane helix</keyword>
<proteinExistence type="inferred from homology"/>
<feature type="transmembrane region" description="Helical" evidence="12">
    <location>
        <begin position="60"/>
        <end position="82"/>
    </location>
</feature>
<feature type="transmembrane region" description="Helical" evidence="12">
    <location>
        <begin position="203"/>
        <end position="226"/>
    </location>
</feature>
<comment type="function">
    <text evidence="1">Required for the export of heme to the periplasm for the biogenesis of c-type cytochromes.</text>
</comment>
<keyword evidence="6" id="KW-1003">Cell membrane</keyword>
<dbReference type="GO" id="GO:0017004">
    <property type="term" value="P:cytochrome complex assembly"/>
    <property type="evidence" value="ECO:0007669"/>
    <property type="project" value="UniProtKB-KW"/>
</dbReference>
<accession>A0A3B0ZGU8</accession>
<evidence type="ECO:0000256" key="1">
    <source>
        <dbReference type="ARBA" id="ARBA00002442"/>
    </source>
</evidence>
<evidence type="ECO:0000313" key="13">
    <source>
        <dbReference type="EMBL" id="VAW92708.1"/>
    </source>
</evidence>
<dbReference type="PRINTS" id="PR01414">
    <property type="entry name" value="CCMBBIOGNSIS"/>
</dbReference>
<dbReference type="PIRSF" id="PIRSF002764">
    <property type="entry name" value="CcmB"/>
    <property type="match status" value="1"/>
</dbReference>
<dbReference type="GO" id="GO:0015232">
    <property type="term" value="F:heme transmembrane transporter activity"/>
    <property type="evidence" value="ECO:0007669"/>
    <property type="project" value="InterPro"/>
</dbReference>
<dbReference type="Pfam" id="PF03379">
    <property type="entry name" value="CcmB"/>
    <property type="match status" value="1"/>
</dbReference>
<comment type="subcellular location">
    <subcellularLocation>
        <location evidence="2">Cell inner membrane</location>
        <topology evidence="2">Multi-pass membrane protein</topology>
    </subcellularLocation>
</comment>
<evidence type="ECO:0000256" key="2">
    <source>
        <dbReference type="ARBA" id="ARBA00004429"/>
    </source>
</evidence>
<name>A0A3B0ZGU8_9ZZZZ</name>
<organism evidence="13">
    <name type="scientific">hydrothermal vent metagenome</name>
    <dbReference type="NCBI Taxonomy" id="652676"/>
    <lineage>
        <taxon>unclassified sequences</taxon>
        <taxon>metagenomes</taxon>
        <taxon>ecological metagenomes</taxon>
    </lineage>
</organism>
<evidence type="ECO:0000256" key="3">
    <source>
        <dbReference type="ARBA" id="ARBA00010544"/>
    </source>
</evidence>
<evidence type="ECO:0000256" key="5">
    <source>
        <dbReference type="ARBA" id="ARBA00022448"/>
    </source>
</evidence>
<feature type="transmembrane region" description="Helical" evidence="12">
    <location>
        <begin position="170"/>
        <end position="191"/>
    </location>
</feature>
<keyword evidence="9" id="KW-0201">Cytochrome c-type biogenesis</keyword>
<evidence type="ECO:0000256" key="9">
    <source>
        <dbReference type="ARBA" id="ARBA00022748"/>
    </source>
</evidence>
<dbReference type="AlphaFoldDB" id="A0A3B0ZGU8"/>
<evidence type="ECO:0000256" key="7">
    <source>
        <dbReference type="ARBA" id="ARBA00022519"/>
    </source>
</evidence>